<keyword evidence="4" id="KW-0862">Zinc</keyword>
<evidence type="ECO:0000256" key="3">
    <source>
        <dbReference type="ARBA" id="ARBA00022771"/>
    </source>
</evidence>
<dbReference type="PROSITE" id="PS50115">
    <property type="entry name" value="ARFGAP"/>
    <property type="match status" value="1"/>
</dbReference>
<feature type="region of interest" description="Disordered" evidence="6">
    <location>
        <begin position="142"/>
        <end position="162"/>
    </location>
</feature>
<dbReference type="AlphaFoldDB" id="A0A8E0RSM9"/>
<dbReference type="Pfam" id="PF01412">
    <property type="entry name" value="ArfGap"/>
    <property type="match status" value="1"/>
</dbReference>
<dbReference type="GO" id="GO:0032012">
    <property type="term" value="P:regulation of ARF protein signal transduction"/>
    <property type="evidence" value="ECO:0007669"/>
    <property type="project" value="TreeGrafter"/>
</dbReference>
<feature type="compositionally biased region" description="Polar residues" evidence="6">
    <location>
        <begin position="104"/>
        <end position="115"/>
    </location>
</feature>
<keyword evidence="2" id="KW-0479">Metal-binding</keyword>
<keyword evidence="1" id="KW-0343">GTPase activation</keyword>
<name>A0A8E0RSM9_9TREM</name>
<accession>A0A8E0RSM9</accession>
<evidence type="ECO:0000256" key="5">
    <source>
        <dbReference type="PROSITE-ProRule" id="PRU00288"/>
    </source>
</evidence>
<gene>
    <name evidence="8" type="ORF">FBUS_09046</name>
</gene>
<dbReference type="GO" id="GO:0000139">
    <property type="term" value="C:Golgi membrane"/>
    <property type="evidence" value="ECO:0007669"/>
    <property type="project" value="TreeGrafter"/>
</dbReference>
<feature type="domain" description="Arf-GAP" evidence="7">
    <location>
        <begin position="1"/>
        <end position="102"/>
    </location>
</feature>
<evidence type="ECO:0000313" key="8">
    <source>
        <dbReference type="EMBL" id="KAA0189348.1"/>
    </source>
</evidence>
<feature type="region of interest" description="Disordered" evidence="6">
    <location>
        <begin position="104"/>
        <end position="123"/>
    </location>
</feature>
<dbReference type="GO" id="GO:0005096">
    <property type="term" value="F:GTPase activator activity"/>
    <property type="evidence" value="ECO:0007669"/>
    <property type="project" value="UniProtKB-KW"/>
</dbReference>
<dbReference type="InterPro" id="IPR037278">
    <property type="entry name" value="ARFGAP/RecO"/>
</dbReference>
<evidence type="ECO:0000256" key="4">
    <source>
        <dbReference type="ARBA" id="ARBA00022833"/>
    </source>
</evidence>
<dbReference type="CDD" id="cd08830">
    <property type="entry name" value="ArfGap_ArfGap1"/>
    <property type="match status" value="1"/>
</dbReference>
<sequence length="328" mass="36282">MPNPQWASVTYGIWICLECSGKHRGLGVHLSFVRSINMDRWKDMELEKMRVGGNKPAKDFFDSQPDFNPSWTLHEKYNSRAAALLRDKLAFHVPSMKVSTEAAGNSWSEETSSARNYRPSLPHVHTTGDLLRTALSSTTYPVQNRFHVPRNPSSPDGLNGEYSDLESWLRDSDLSDRRNSSYFPSSGESSSFTGKSLPDRGSSFDASTTSSSWQTGWAMVSQLATAAAKRTSELAVQAGQKTKQLTHVVHDKVKDANILDTLSKGVDTVTSKLQNVRAQGMRGIESYLASGLHQDAIAENEDTLEFDSAVSHVTDNRHYGSTSSRYLG</sequence>
<dbReference type="SUPFAM" id="SSF57863">
    <property type="entry name" value="ArfGap/RecO-like zinc finger"/>
    <property type="match status" value="1"/>
</dbReference>
<dbReference type="OrthoDB" id="983479at2759"/>
<feature type="compositionally biased region" description="Low complexity" evidence="6">
    <location>
        <begin position="180"/>
        <end position="196"/>
    </location>
</feature>
<dbReference type="Proteomes" id="UP000728185">
    <property type="component" value="Unassembled WGS sequence"/>
</dbReference>
<dbReference type="InterPro" id="IPR001164">
    <property type="entry name" value="ArfGAP_dom"/>
</dbReference>
<evidence type="ECO:0000256" key="1">
    <source>
        <dbReference type="ARBA" id="ARBA00022468"/>
    </source>
</evidence>
<keyword evidence="9" id="KW-1185">Reference proteome</keyword>
<feature type="region of interest" description="Disordered" evidence="6">
    <location>
        <begin position="179"/>
        <end position="210"/>
    </location>
</feature>
<keyword evidence="3 5" id="KW-0863">Zinc-finger</keyword>
<proteinExistence type="predicted"/>
<dbReference type="InterPro" id="IPR038508">
    <property type="entry name" value="ArfGAP_dom_sf"/>
</dbReference>
<dbReference type="GO" id="GO:0030100">
    <property type="term" value="P:regulation of endocytosis"/>
    <property type="evidence" value="ECO:0007669"/>
    <property type="project" value="TreeGrafter"/>
</dbReference>
<dbReference type="PRINTS" id="PR00405">
    <property type="entry name" value="REVINTRACTNG"/>
</dbReference>
<protein>
    <submittedName>
        <fullName evidence="8">ADP-ribosylation factor GTPase-activating protein 1</fullName>
    </submittedName>
</protein>
<dbReference type="SMART" id="SM00105">
    <property type="entry name" value="ArfGap"/>
    <property type="match status" value="1"/>
</dbReference>
<dbReference type="PANTHER" id="PTHR46395">
    <property type="entry name" value="ADP-RIBOSYLATION FACTOR GTPASE-ACTIVATING PROTEIN 1"/>
    <property type="match status" value="1"/>
</dbReference>
<evidence type="ECO:0000313" key="9">
    <source>
        <dbReference type="Proteomes" id="UP000728185"/>
    </source>
</evidence>
<dbReference type="PANTHER" id="PTHR46395:SF1">
    <property type="entry name" value="ADP-RIBOSYLATION FACTOR GTPASE-ACTIVATING PROTEIN 1"/>
    <property type="match status" value="1"/>
</dbReference>
<organism evidence="8 9">
    <name type="scientific">Fasciolopsis buskii</name>
    <dbReference type="NCBI Taxonomy" id="27845"/>
    <lineage>
        <taxon>Eukaryota</taxon>
        <taxon>Metazoa</taxon>
        <taxon>Spiralia</taxon>
        <taxon>Lophotrochozoa</taxon>
        <taxon>Platyhelminthes</taxon>
        <taxon>Trematoda</taxon>
        <taxon>Digenea</taxon>
        <taxon>Plagiorchiida</taxon>
        <taxon>Echinostomata</taxon>
        <taxon>Echinostomatoidea</taxon>
        <taxon>Fasciolidae</taxon>
        <taxon>Fasciolopsis</taxon>
    </lineage>
</organism>
<dbReference type="EMBL" id="LUCM01007794">
    <property type="protein sequence ID" value="KAA0189348.1"/>
    <property type="molecule type" value="Genomic_DNA"/>
</dbReference>
<reference evidence="8" key="1">
    <citation type="submission" date="2019-05" db="EMBL/GenBank/DDBJ databases">
        <title>Annotation for the trematode Fasciolopsis buski.</title>
        <authorList>
            <person name="Choi Y.-J."/>
        </authorList>
    </citation>
    <scope>NUCLEOTIDE SEQUENCE</scope>
    <source>
        <strain evidence="8">HT</strain>
        <tissue evidence="8">Whole worm</tissue>
    </source>
</reference>
<evidence type="ECO:0000256" key="6">
    <source>
        <dbReference type="SAM" id="MobiDB-lite"/>
    </source>
</evidence>
<dbReference type="GO" id="GO:0008270">
    <property type="term" value="F:zinc ion binding"/>
    <property type="evidence" value="ECO:0007669"/>
    <property type="project" value="UniProtKB-KW"/>
</dbReference>
<dbReference type="Gene3D" id="1.10.220.150">
    <property type="entry name" value="Arf GTPase activating protein"/>
    <property type="match status" value="1"/>
</dbReference>
<evidence type="ECO:0000259" key="7">
    <source>
        <dbReference type="PROSITE" id="PS50115"/>
    </source>
</evidence>
<comment type="caution">
    <text evidence="8">The sequence shown here is derived from an EMBL/GenBank/DDBJ whole genome shotgun (WGS) entry which is preliminary data.</text>
</comment>
<evidence type="ECO:0000256" key="2">
    <source>
        <dbReference type="ARBA" id="ARBA00022723"/>
    </source>
</evidence>